<evidence type="ECO:0000313" key="4">
    <source>
        <dbReference type="Proteomes" id="UP001370348"/>
    </source>
</evidence>
<dbReference type="Proteomes" id="UP001370348">
    <property type="component" value="Chromosome"/>
</dbReference>
<evidence type="ECO:0000313" key="3">
    <source>
        <dbReference type="EMBL" id="WXB19693.1"/>
    </source>
</evidence>
<dbReference type="Pfam" id="PF22483">
    <property type="entry name" value="Mu-transpos_C_2"/>
    <property type="match status" value="1"/>
</dbReference>
<proteinExistence type="predicted"/>
<dbReference type="RefSeq" id="WP_394829296.1">
    <property type="nucleotide sequence ID" value="NZ_CP089984.1"/>
</dbReference>
<gene>
    <name evidence="3" type="ORF">LZC94_21015</name>
</gene>
<feature type="region of interest" description="Disordered" evidence="1">
    <location>
        <begin position="123"/>
        <end position="144"/>
    </location>
</feature>
<reference evidence="3 4" key="1">
    <citation type="submission" date="2021-12" db="EMBL/GenBank/DDBJ databases">
        <title>Discovery of the Pendulisporaceae a myxobacterial family with distinct sporulation behavior and unique specialized metabolism.</title>
        <authorList>
            <person name="Garcia R."/>
            <person name="Popoff A."/>
            <person name="Bader C.D."/>
            <person name="Loehr J."/>
            <person name="Walesch S."/>
            <person name="Walt C."/>
            <person name="Boldt J."/>
            <person name="Bunk B."/>
            <person name="Haeckl F.J.F.P.J."/>
            <person name="Gunesch A.P."/>
            <person name="Birkelbach J."/>
            <person name="Nuebel U."/>
            <person name="Pietschmann T."/>
            <person name="Bach T."/>
            <person name="Mueller R."/>
        </authorList>
    </citation>
    <scope>NUCLEOTIDE SEQUENCE [LARGE SCALE GENOMIC DNA]</scope>
    <source>
        <strain evidence="3 4">MSr11954</strain>
    </source>
</reference>
<dbReference type="PANTHER" id="PTHR35004">
    <property type="entry name" value="TRANSPOSASE RV3428C-RELATED"/>
    <property type="match status" value="1"/>
</dbReference>
<sequence>MLVAQRWVLACLRNRTFFSLDELNAAIGELLEKLNAKPFQKLEGCRRSAFESLDRPALKPLPAHRYERSEWEKHKVHVDYHVEFDHRFYSVSCTLIGALVEVRATSSTVEILFRGQRVASHPRSYGRKGTAVTSDAHRPKQHSDYGNWPPERMLTWAASVGPSTRTVVEKIFARYPHPELGYRPFFALMRDGKTFGPERLEAACARALALTGSYGPTRKTIHALLVRNLEATALPDELAEKPLTAHENIRGAHYFELPPIRSGHSSQFILVFKEFERDRDGRNEFEAAPQCH</sequence>
<keyword evidence="4" id="KW-1185">Reference proteome</keyword>
<evidence type="ECO:0000259" key="2">
    <source>
        <dbReference type="Pfam" id="PF22483"/>
    </source>
</evidence>
<dbReference type="PANTHER" id="PTHR35004:SF8">
    <property type="entry name" value="TRANSPOSASE RV3428C-RELATED"/>
    <property type="match status" value="1"/>
</dbReference>
<feature type="domain" description="Transposase for insertion sequence element IS21-like C-terminal" evidence="2">
    <location>
        <begin position="61"/>
        <end position="130"/>
    </location>
</feature>
<organism evidence="3 4">
    <name type="scientific">Pendulispora albinea</name>
    <dbReference type="NCBI Taxonomy" id="2741071"/>
    <lineage>
        <taxon>Bacteria</taxon>
        <taxon>Pseudomonadati</taxon>
        <taxon>Myxococcota</taxon>
        <taxon>Myxococcia</taxon>
        <taxon>Myxococcales</taxon>
        <taxon>Sorangiineae</taxon>
        <taxon>Pendulisporaceae</taxon>
        <taxon>Pendulispora</taxon>
    </lineage>
</organism>
<dbReference type="EMBL" id="CP089984">
    <property type="protein sequence ID" value="WXB19693.1"/>
    <property type="molecule type" value="Genomic_DNA"/>
</dbReference>
<accession>A0ABZ2MB13</accession>
<dbReference type="InterPro" id="IPR054353">
    <property type="entry name" value="IstA-like_C"/>
</dbReference>
<name>A0ABZ2MB13_9BACT</name>
<evidence type="ECO:0000256" key="1">
    <source>
        <dbReference type="SAM" id="MobiDB-lite"/>
    </source>
</evidence>
<protein>
    <recommendedName>
        <fullName evidence="2">Transposase for insertion sequence element IS21-like C-terminal domain-containing protein</fullName>
    </recommendedName>
</protein>